<evidence type="ECO:0000259" key="9">
    <source>
        <dbReference type="PROSITE" id="PS50808"/>
    </source>
</evidence>
<dbReference type="GO" id="GO:0005634">
    <property type="term" value="C:nucleus"/>
    <property type="evidence" value="ECO:0007669"/>
    <property type="project" value="UniProtKB-SubCell"/>
</dbReference>
<dbReference type="SMART" id="SM00614">
    <property type="entry name" value="ZnF_BED"/>
    <property type="match status" value="1"/>
</dbReference>
<feature type="compositionally biased region" description="Polar residues" evidence="8">
    <location>
        <begin position="1"/>
        <end position="21"/>
    </location>
</feature>
<reference evidence="10" key="1">
    <citation type="journal article" date="2018" name="PLoS Negl. Trop. Dis.">
        <title>Sialome diversity of ticks revealed by RNAseq of single tick salivary glands.</title>
        <authorList>
            <person name="Perner J."/>
            <person name="Kropackova S."/>
            <person name="Kopacek P."/>
            <person name="Ribeiro J.M."/>
        </authorList>
    </citation>
    <scope>NUCLEOTIDE SEQUENCE</scope>
    <source>
        <strain evidence="10">Siblings of single egg batch collected in Ceske Budejovice</strain>
        <tissue evidence="10">Salivary glands</tissue>
    </source>
</reference>
<evidence type="ECO:0000313" key="10">
    <source>
        <dbReference type="EMBL" id="JAR90942.1"/>
    </source>
</evidence>
<feature type="compositionally biased region" description="Polar residues" evidence="8">
    <location>
        <begin position="106"/>
        <end position="125"/>
    </location>
</feature>
<dbReference type="InterPro" id="IPR036236">
    <property type="entry name" value="Znf_C2H2_sf"/>
</dbReference>
<organism evidence="10">
    <name type="scientific">Ixodes ricinus</name>
    <name type="common">Common tick</name>
    <name type="synonym">Acarus ricinus</name>
    <dbReference type="NCBI Taxonomy" id="34613"/>
    <lineage>
        <taxon>Eukaryota</taxon>
        <taxon>Metazoa</taxon>
        <taxon>Ecdysozoa</taxon>
        <taxon>Arthropoda</taxon>
        <taxon>Chelicerata</taxon>
        <taxon>Arachnida</taxon>
        <taxon>Acari</taxon>
        <taxon>Parasitiformes</taxon>
        <taxon>Ixodida</taxon>
        <taxon>Ixodoidea</taxon>
        <taxon>Ixodidae</taxon>
        <taxon>Ixodinae</taxon>
        <taxon>Ixodes</taxon>
    </lineage>
</organism>
<dbReference type="PANTHER" id="PTHR47241:SF1">
    <property type="entry name" value="BED-TYPE DOMAIN-CONTAINING PROTEIN"/>
    <property type="match status" value="1"/>
</dbReference>
<proteinExistence type="predicted"/>
<name>A0A147BKH3_IXORI</name>
<feature type="region of interest" description="Disordered" evidence="8">
    <location>
        <begin position="1"/>
        <end position="39"/>
    </location>
</feature>
<feature type="region of interest" description="Disordered" evidence="8">
    <location>
        <begin position="99"/>
        <end position="125"/>
    </location>
</feature>
<evidence type="ECO:0000256" key="6">
    <source>
        <dbReference type="ARBA" id="ARBA00023242"/>
    </source>
</evidence>
<dbReference type="SUPFAM" id="SSF57667">
    <property type="entry name" value="beta-beta-alpha zinc fingers"/>
    <property type="match status" value="1"/>
</dbReference>
<dbReference type="InterPro" id="IPR052865">
    <property type="entry name" value="Zinc_finger_BED"/>
</dbReference>
<keyword evidence="6" id="KW-0539">Nucleus</keyword>
<keyword evidence="5" id="KW-0238">DNA-binding</keyword>
<dbReference type="GO" id="GO:0008270">
    <property type="term" value="F:zinc ion binding"/>
    <property type="evidence" value="ECO:0007669"/>
    <property type="project" value="UniProtKB-KW"/>
</dbReference>
<dbReference type="GO" id="GO:0003677">
    <property type="term" value="F:DNA binding"/>
    <property type="evidence" value="ECO:0007669"/>
    <property type="project" value="UniProtKB-KW"/>
</dbReference>
<dbReference type="AlphaFoldDB" id="A0A147BKH3"/>
<dbReference type="InterPro" id="IPR008906">
    <property type="entry name" value="HATC_C_dom"/>
</dbReference>
<evidence type="ECO:0000256" key="5">
    <source>
        <dbReference type="ARBA" id="ARBA00023125"/>
    </source>
</evidence>
<protein>
    <submittedName>
        <fullName evidence="10">Putative hat-25 zm</fullName>
    </submittedName>
</protein>
<evidence type="ECO:0000256" key="1">
    <source>
        <dbReference type="ARBA" id="ARBA00004123"/>
    </source>
</evidence>
<evidence type="ECO:0000256" key="8">
    <source>
        <dbReference type="SAM" id="MobiDB-lite"/>
    </source>
</evidence>
<dbReference type="Pfam" id="PF05699">
    <property type="entry name" value="Dimer_Tnp_hAT"/>
    <property type="match status" value="1"/>
</dbReference>
<dbReference type="InterPro" id="IPR003656">
    <property type="entry name" value="Znf_BED"/>
</dbReference>
<feature type="non-terminal residue" evidence="10">
    <location>
        <position position="1"/>
    </location>
</feature>
<dbReference type="PANTHER" id="PTHR47241">
    <property type="entry name" value="FINGER PROTEIN, PUTATIVE-RELATED"/>
    <property type="match status" value="1"/>
</dbReference>
<evidence type="ECO:0000256" key="7">
    <source>
        <dbReference type="PROSITE-ProRule" id="PRU00027"/>
    </source>
</evidence>
<evidence type="ECO:0000256" key="2">
    <source>
        <dbReference type="ARBA" id="ARBA00022723"/>
    </source>
</evidence>
<sequence length="723" mass="80867">LISDAPASSCTVPTAASSLQPSHEKNPTGPPLQTSKQQKKVSTIWDHFERCSKDKLAATCCYCRRKVRLGKPGGDTRTTGTTALHNHMKRNHAHLVASPREAAAKETSSVIQQSAPESKSQKKVQPTLQEALDRKKVWEPTDAQALLHCQKLAEFLAVSMNPSSMVEDPAFLRFMHYCVPKWKIPGRKHFASSVVPALEAAIREALKKELKLSVGGAVHLTTDIWSSRQVTDYMSVTAHWMIQDQQGCLSRRKAVMDMASFGQTHTAENIAEKLDSVVKRWLPPLDLEPGYVTTDNAQNVVRALRDVNMKRIPCMAHCLNLVVKGGLSKAGPAVEDALKTSRAICGHFHHSATKMSKLAEVQRRQNLPQHQLLQDVPTRWNSTLYMVERLCEQRRAVTEFFEDRSKHHLTPEQWTLLKTLIIVLRPFEEATRLVCMDDATLSQVLPLLKFIERSLERMASREGAAGTAQLAASLLTALHSNRHLNSIKEDIVYWAASFLDPRFRNTFGNYTEDQAASKLKRTQEHLIRQIEETMDAQDDCITTETSSQMSAQSTSVQAVTPPPAGEFSLWFSSSDEMGLTQSQVRPGRATPQASLAAKVELDAYAQDREADSYGVQSDPVQYWATKKNQWPSLFVIAVKHLACPPTSVYSEQAFSAAGMIVTERRNRLSTKNVSMLAFIRMNRAWINRTASPTTLMPEQDLVSSESDDEDEEPLLKRVLFEDA</sequence>
<keyword evidence="2" id="KW-0479">Metal-binding</keyword>
<keyword evidence="4" id="KW-0862">Zinc</keyword>
<dbReference type="SUPFAM" id="SSF53098">
    <property type="entry name" value="Ribonuclease H-like"/>
    <property type="match status" value="1"/>
</dbReference>
<feature type="domain" description="BED-type" evidence="9">
    <location>
        <begin position="39"/>
        <end position="99"/>
    </location>
</feature>
<accession>A0A147BKH3</accession>
<keyword evidence="3 7" id="KW-0863">Zinc-finger</keyword>
<dbReference type="Pfam" id="PF02892">
    <property type="entry name" value="zf-BED"/>
    <property type="match status" value="1"/>
</dbReference>
<dbReference type="PROSITE" id="PS50808">
    <property type="entry name" value="ZF_BED"/>
    <property type="match status" value="1"/>
</dbReference>
<comment type="subcellular location">
    <subcellularLocation>
        <location evidence="1">Nucleus</location>
    </subcellularLocation>
</comment>
<dbReference type="InterPro" id="IPR012337">
    <property type="entry name" value="RNaseH-like_sf"/>
</dbReference>
<evidence type="ECO:0000256" key="4">
    <source>
        <dbReference type="ARBA" id="ARBA00022833"/>
    </source>
</evidence>
<evidence type="ECO:0000256" key="3">
    <source>
        <dbReference type="ARBA" id="ARBA00022771"/>
    </source>
</evidence>
<dbReference type="GO" id="GO:0046983">
    <property type="term" value="F:protein dimerization activity"/>
    <property type="evidence" value="ECO:0007669"/>
    <property type="project" value="InterPro"/>
</dbReference>
<dbReference type="EMBL" id="GEGO01004462">
    <property type="protein sequence ID" value="JAR90942.1"/>
    <property type="molecule type" value="Transcribed_RNA"/>
</dbReference>